<evidence type="ECO:0000256" key="4">
    <source>
        <dbReference type="ARBA" id="ARBA00022898"/>
    </source>
</evidence>
<dbReference type="GO" id="GO:0005737">
    <property type="term" value="C:cytoplasm"/>
    <property type="evidence" value="ECO:0007669"/>
    <property type="project" value="InterPro"/>
</dbReference>
<dbReference type="Gene3D" id="3.40.640.10">
    <property type="entry name" value="Type I PLP-dependent aspartate aminotransferase-like (Major domain)"/>
    <property type="match status" value="1"/>
</dbReference>
<dbReference type="InterPro" id="IPR015424">
    <property type="entry name" value="PyrdxlP-dep_Trfase"/>
</dbReference>
<gene>
    <name evidence="8" type="ORF">METZ01_LOCUS90613</name>
</gene>
<evidence type="ECO:0000256" key="1">
    <source>
        <dbReference type="ARBA" id="ARBA00001933"/>
    </source>
</evidence>
<dbReference type="Pfam" id="PF12390">
    <property type="entry name" value="Se-cys_synth_N"/>
    <property type="match status" value="1"/>
</dbReference>
<dbReference type="PANTHER" id="PTHR32328:SF0">
    <property type="entry name" value="L-SERYL-TRNA(SEC) SELENIUM TRANSFERASE"/>
    <property type="match status" value="1"/>
</dbReference>
<dbReference type="Gene3D" id="3.90.1150.180">
    <property type="match status" value="1"/>
</dbReference>
<dbReference type="Pfam" id="PF03841">
    <property type="entry name" value="SelA"/>
    <property type="match status" value="1"/>
</dbReference>
<keyword evidence="5" id="KW-0648">Protein biosynthesis</keyword>
<dbReference type="PANTHER" id="PTHR32328">
    <property type="entry name" value="L-SERYL-TRNA(SEC) SELENIUM TRANSFERASE"/>
    <property type="match status" value="1"/>
</dbReference>
<dbReference type="InterPro" id="IPR025862">
    <property type="entry name" value="SelA_trans_N_dom"/>
</dbReference>
<dbReference type="SUPFAM" id="SSF53383">
    <property type="entry name" value="PLP-dependent transferases"/>
    <property type="match status" value="1"/>
</dbReference>
<accession>A0A381VBK9</accession>
<name>A0A381VBK9_9ZZZZ</name>
<feature type="domain" description="L-seryl-tRNA selenium transferase N-terminal" evidence="7">
    <location>
        <begin position="5"/>
        <end position="43"/>
    </location>
</feature>
<evidence type="ECO:0000256" key="3">
    <source>
        <dbReference type="ARBA" id="ARBA00022679"/>
    </source>
</evidence>
<dbReference type="HAMAP" id="MF_00423">
    <property type="entry name" value="SelA"/>
    <property type="match status" value="1"/>
</dbReference>
<dbReference type="GO" id="GO:0004125">
    <property type="term" value="F:L-seryl-tRNA(Sec) selenium transferase activity"/>
    <property type="evidence" value="ECO:0007669"/>
    <property type="project" value="InterPro"/>
</dbReference>
<dbReference type="EMBL" id="UINC01008387">
    <property type="protein sequence ID" value="SVA37759.1"/>
    <property type="molecule type" value="Genomic_DNA"/>
</dbReference>
<dbReference type="InterPro" id="IPR015421">
    <property type="entry name" value="PyrdxlP-dep_Trfase_major"/>
</dbReference>
<dbReference type="InterPro" id="IPR004534">
    <property type="entry name" value="SelA_trans"/>
</dbReference>
<dbReference type="NCBIfam" id="TIGR00474">
    <property type="entry name" value="selA"/>
    <property type="match status" value="1"/>
</dbReference>
<reference evidence="8" key="1">
    <citation type="submission" date="2018-05" db="EMBL/GenBank/DDBJ databases">
        <authorList>
            <person name="Lanie J.A."/>
            <person name="Ng W.-L."/>
            <person name="Kazmierczak K.M."/>
            <person name="Andrzejewski T.M."/>
            <person name="Davidsen T.M."/>
            <person name="Wayne K.J."/>
            <person name="Tettelin H."/>
            <person name="Glass J.I."/>
            <person name="Rusch D."/>
            <person name="Podicherti R."/>
            <person name="Tsui H.-C.T."/>
            <person name="Winkler M.E."/>
        </authorList>
    </citation>
    <scope>NUCLEOTIDE SEQUENCE</scope>
</reference>
<evidence type="ECO:0000256" key="6">
    <source>
        <dbReference type="ARBA" id="ARBA00023266"/>
    </source>
</evidence>
<evidence type="ECO:0000256" key="5">
    <source>
        <dbReference type="ARBA" id="ARBA00022917"/>
    </source>
</evidence>
<proteinExistence type="inferred from homology"/>
<keyword evidence="2" id="KW-0963">Cytoplasm</keyword>
<evidence type="ECO:0000259" key="7">
    <source>
        <dbReference type="Pfam" id="PF12390"/>
    </source>
</evidence>
<keyword evidence="4" id="KW-0663">Pyridoxal phosphate</keyword>
<keyword evidence="3" id="KW-0808">Transferase</keyword>
<dbReference type="GO" id="GO:0001514">
    <property type="term" value="P:selenocysteine incorporation"/>
    <property type="evidence" value="ECO:0007669"/>
    <property type="project" value="InterPro"/>
</dbReference>
<evidence type="ECO:0000313" key="8">
    <source>
        <dbReference type="EMBL" id="SVA37759.1"/>
    </source>
</evidence>
<dbReference type="InterPro" id="IPR018319">
    <property type="entry name" value="SelA-like"/>
</dbReference>
<organism evidence="8">
    <name type="scientific">marine metagenome</name>
    <dbReference type="NCBI Taxonomy" id="408172"/>
    <lineage>
        <taxon>unclassified sequences</taxon>
        <taxon>metagenomes</taxon>
        <taxon>ecological metagenomes</taxon>
    </lineage>
</organism>
<evidence type="ECO:0000256" key="2">
    <source>
        <dbReference type="ARBA" id="ARBA00022490"/>
    </source>
</evidence>
<keyword evidence="6" id="KW-0711">Selenium</keyword>
<protein>
    <recommendedName>
        <fullName evidence="7">L-seryl-tRNA selenium transferase N-terminal domain-containing protein</fullName>
    </recommendedName>
</protein>
<sequence length="419" mass="45150">MADPRILPSIGQLIERQAIQLLLRKYGRTATLEALRLETEELRTKLVSTTDSLSISISNMTAAMEYLEESTRRRLTAWFAPSLRQVINATGVILHTNLGRAPLTTSAVQQIAETAGGYVNLEYDLNHGKRSQRDSHINSLVQRLTGAEAAAVVNNNAAATFLLLSALASGREVIVSRGELVEIGGGFRVPEIMSASGAVLREVGTTNKTRVADYAAAITERTALLLRVHPSNFRIQGFTDRPTIDELVSLGKRFNITVAEDLGSGYLGNDTDSQNQQLDEPTIRKSVAVGTDVICFSADKLLGGPQAGILVGQSEKIECIRAHPLMRALRVDKLTYAALGATLQEHAAGQAHVTVPVSIMLSTPVEEIEKRARTVVDAIENRNARVEILNDHSAIGGGSAPETHLPTKVIAIQSANRSA</sequence>
<comment type="cofactor">
    <cofactor evidence="1">
        <name>pyridoxal 5'-phosphate</name>
        <dbReference type="ChEBI" id="CHEBI:597326"/>
    </cofactor>
</comment>
<feature type="non-terminal residue" evidence="8">
    <location>
        <position position="419"/>
    </location>
</feature>
<dbReference type="AlphaFoldDB" id="A0A381VBK9"/>